<dbReference type="EMBL" id="JAVDSG010000001">
    <property type="protein sequence ID" value="MDR6594720.1"/>
    <property type="molecule type" value="Genomic_DNA"/>
</dbReference>
<gene>
    <name evidence="1" type="ORF">J2S66_003104</name>
</gene>
<evidence type="ECO:0000313" key="1">
    <source>
        <dbReference type="EMBL" id="MDR6594720.1"/>
    </source>
</evidence>
<proteinExistence type="predicted"/>
<protein>
    <submittedName>
        <fullName evidence="1">Uncharacterized protein</fullName>
    </submittedName>
</protein>
<name>A0ABU1PVR2_9PSEU</name>
<dbReference type="Proteomes" id="UP001268819">
    <property type="component" value="Unassembled WGS sequence"/>
</dbReference>
<reference evidence="1 2" key="1">
    <citation type="submission" date="2023-07" db="EMBL/GenBank/DDBJ databases">
        <title>Sequencing the genomes of 1000 actinobacteria strains.</title>
        <authorList>
            <person name="Klenk H.-P."/>
        </authorList>
    </citation>
    <scope>NUCLEOTIDE SEQUENCE [LARGE SCALE GENOMIC DNA]</scope>
    <source>
        <strain evidence="1 2">DSM 43749</strain>
    </source>
</reference>
<accession>A0ABU1PVR2</accession>
<evidence type="ECO:0000313" key="2">
    <source>
        <dbReference type="Proteomes" id="UP001268819"/>
    </source>
</evidence>
<organism evidence="1 2">
    <name type="scientific">Saccharothrix longispora</name>
    <dbReference type="NCBI Taxonomy" id="33920"/>
    <lineage>
        <taxon>Bacteria</taxon>
        <taxon>Bacillati</taxon>
        <taxon>Actinomycetota</taxon>
        <taxon>Actinomycetes</taxon>
        <taxon>Pseudonocardiales</taxon>
        <taxon>Pseudonocardiaceae</taxon>
        <taxon>Saccharothrix</taxon>
    </lineage>
</organism>
<comment type="caution">
    <text evidence="1">The sequence shown here is derived from an EMBL/GenBank/DDBJ whole genome shotgun (WGS) entry which is preliminary data.</text>
</comment>
<sequence>MPDRAGRHVRPHAFGRVRDVEEVRVGPLQQAQHGGVGVVAGEGAS</sequence>
<dbReference type="RefSeq" id="WP_310307739.1">
    <property type="nucleotide sequence ID" value="NZ_BAAAXB010000001.1"/>
</dbReference>
<keyword evidence="2" id="KW-1185">Reference proteome</keyword>